<keyword evidence="11" id="KW-0256">Endoplasmic reticulum</keyword>
<dbReference type="GO" id="GO:0016567">
    <property type="term" value="P:protein ubiquitination"/>
    <property type="evidence" value="ECO:0007669"/>
    <property type="project" value="UniProtKB-UniPathway"/>
</dbReference>
<keyword evidence="7 11" id="KW-0833">Ubl conjugation pathway</keyword>
<evidence type="ECO:0000256" key="10">
    <source>
        <dbReference type="PROSITE-ProRule" id="PRU00175"/>
    </source>
</evidence>
<evidence type="ECO:0000313" key="14">
    <source>
        <dbReference type="EMBL" id="ONI22585.1"/>
    </source>
</evidence>
<proteinExistence type="predicted"/>
<dbReference type="EMBL" id="CM007652">
    <property type="protein sequence ID" value="ONI22585.1"/>
    <property type="molecule type" value="Genomic_DNA"/>
</dbReference>
<dbReference type="InterPro" id="IPR013083">
    <property type="entry name" value="Znf_RING/FYVE/PHD"/>
</dbReference>
<dbReference type="AlphaFoldDB" id="A0A251QIU2"/>
<dbReference type="InterPro" id="IPR001841">
    <property type="entry name" value="Znf_RING"/>
</dbReference>
<evidence type="ECO:0000256" key="7">
    <source>
        <dbReference type="ARBA" id="ARBA00022786"/>
    </source>
</evidence>
<keyword evidence="5 11" id="KW-0479">Metal-binding</keyword>
<keyword evidence="9" id="KW-0472">Membrane</keyword>
<comment type="pathway">
    <text evidence="3 11">Protein modification; protein ubiquitination.</text>
</comment>
<comment type="domain">
    <text evidence="11">The RING-type zinc finger domain is responsible for E3 ligase activity.</text>
</comment>
<dbReference type="InterPro" id="IPR017907">
    <property type="entry name" value="Znf_RING_CS"/>
</dbReference>
<dbReference type="GO" id="GO:0005789">
    <property type="term" value="C:endoplasmic reticulum membrane"/>
    <property type="evidence" value="ECO:0007669"/>
    <property type="project" value="UniProtKB-SubCell"/>
</dbReference>
<comment type="catalytic activity">
    <reaction evidence="1 11">
        <text>S-ubiquitinyl-[E2 ubiquitin-conjugating enzyme]-L-cysteine + [acceptor protein]-L-lysine = [E2 ubiquitin-conjugating enzyme]-L-cysteine + N(6)-ubiquitinyl-[acceptor protein]-L-lysine.</text>
        <dbReference type="EC" id="2.3.2.27"/>
    </reaction>
</comment>
<dbReference type="SMART" id="SM00184">
    <property type="entry name" value="RING"/>
    <property type="match status" value="1"/>
</dbReference>
<comment type="function">
    <text evidence="11">E3 ubiquitin-protein ligase.</text>
</comment>
<evidence type="ECO:0000256" key="2">
    <source>
        <dbReference type="ARBA" id="ARBA00004308"/>
    </source>
</evidence>
<evidence type="ECO:0000256" key="9">
    <source>
        <dbReference type="ARBA" id="ARBA00023136"/>
    </source>
</evidence>
<evidence type="ECO:0000313" key="15">
    <source>
        <dbReference type="Proteomes" id="UP000006882"/>
    </source>
</evidence>
<sequence length="252" mass="29291">MGMASSNEIRAPLKPPMRFMLPHEIFHGTKPAHEWYEHMDNHDYDDDDDDDDDEEEEEEEVGYCYFHNDYCYHNDGDGDGDGDGDEDYDDGYEEDDEDDEDDDDSVFSLLVQDEIDQHEFESFTSDHYYTLSLDGHDQDPTVHQDDDQDPTLCLDLDYDEGYLTVPLSPPRSVLYFDCNMCMKVAREPVVTSCGHLYCWPCLYSWLNIYSAQRECLVCKSRVFDSLITPIYNCRDINSGFKVPPRPKGLRLS</sequence>
<dbReference type="Gene3D" id="3.30.40.10">
    <property type="entry name" value="Zinc/RING finger domain, C3HC4 (zinc finger)"/>
    <property type="match status" value="1"/>
</dbReference>
<evidence type="ECO:0000256" key="12">
    <source>
        <dbReference type="SAM" id="MobiDB-lite"/>
    </source>
</evidence>
<keyword evidence="8 11" id="KW-0862">Zinc</keyword>
<evidence type="ECO:0000256" key="4">
    <source>
        <dbReference type="ARBA" id="ARBA00022679"/>
    </source>
</evidence>
<feature type="region of interest" description="Disordered" evidence="12">
    <location>
        <begin position="75"/>
        <end position="104"/>
    </location>
</feature>
<evidence type="ECO:0000256" key="5">
    <source>
        <dbReference type="ARBA" id="ARBA00022723"/>
    </source>
</evidence>
<dbReference type="GO" id="GO:0008270">
    <property type="term" value="F:zinc ion binding"/>
    <property type="evidence" value="ECO:0007669"/>
    <property type="project" value="UniProtKB-KW"/>
</dbReference>
<dbReference type="Pfam" id="PF00097">
    <property type="entry name" value="zf-C3HC4"/>
    <property type="match status" value="1"/>
</dbReference>
<dbReference type="EC" id="2.3.2.27" evidence="11"/>
<dbReference type="PROSITE" id="PS00518">
    <property type="entry name" value="ZF_RING_1"/>
    <property type="match status" value="1"/>
</dbReference>
<feature type="domain" description="RING-type" evidence="13">
    <location>
        <begin position="178"/>
        <end position="219"/>
    </location>
</feature>
<dbReference type="GO" id="GO:0044390">
    <property type="term" value="F:ubiquitin-like protein conjugating enzyme binding"/>
    <property type="evidence" value="ECO:0000318"/>
    <property type="project" value="GO_Central"/>
</dbReference>
<evidence type="ECO:0000256" key="1">
    <source>
        <dbReference type="ARBA" id="ARBA00000900"/>
    </source>
</evidence>
<feature type="compositionally biased region" description="Acidic residues" evidence="12">
    <location>
        <begin position="77"/>
        <end position="104"/>
    </location>
</feature>
<dbReference type="PANTHER" id="PTHR12313">
    <property type="entry name" value="E3 UBIQUITIN-PROTEIN LIGASE RNF5-RELATED"/>
    <property type="match status" value="1"/>
</dbReference>
<keyword evidence="15" id="KW-1185">Reference proteome</keyword>
<dbReference type="GO" id="GO:0061630">
    <property type="term" value="F:ubiquitin protein ligase activity"/>
    <property type="evidence" value="ECO:0000318"/>
    <property type="project" value="GO_Central"/>
</dbReference>
<evidence type="ECO:0000256" key="8">
    <source>
        <dbReference type="ARBA" id="ARBA00022833"/>
    </source>
</evidence>
<dbReference type="Proteomes" id="UP000006882">
    <property type="component" value="Chromosome G2"/>
</dbReference>
<dbReference type="InterPro" id="IPR045103">
    <property type="entry name" value="RNF5/RNF185-like"/>
</dbReference>
<evidence type="ECO:0000256" key="11">
    <source>
        <dbReference type="RuleBase" id="RU369090"/>
    </source>
</evidence>
<dbReference type="GO" id="GO:0006511">
    <property type="term" value="P:ubiquitin-dependent protein catabolic process"/>
    <property type="evidence" value="ECO:0000318"/>
    <property type="project" value="GO_Central"/>
</dbReference>
<gene>
    <name evidence="14" type="ORF">PRUPE_2G137600</name>
</gene>
<dbReference type="GO" id="GO:0036503">
    <property type="term" value="P:ERAD pathway"/>
    <property type="evidence" value="ECO:0000318"/>
    <property type="project" value="GO_Central"/>
</dbReference>
<dbReference type="InterPro" id="IPR018957">
    <property type="entry name" value="Znf_C3HC4_RING-type"/>
</dbReference>
<protein>
    <recommendedName>
        <fullName evidence="11">E3 ubiquitin-protein ligase RMA</fullName>
        <ecNumber evidence="11">2.3.2.27</ecNumber>
    </recommendedName>
    <alternativeName>
        <fullName evidence="11">Protein RING membrane-anchor</fullName>
    </alternativeName>
    <alternativeName>
        <fullName evidence="11">RING-type E3 ubiquitin transferase RMA</fullName>
    </alternativeName>
</protein>
<name>A0A251QIU2_PRUPE</name>
<dbReference type="STRING" id="3760.A0A251QIU2"/>
<dbReference type="SUPFAM" id="SSF57850">
    <property type="entry name" value="RING/U-box"/>
    <property type="match status" value="1"/>
</dbReference>
<organism evidence="14 15">
    <name type="scientific">Prunus persica</name>
    <name type="common">Peach</name>
    <name type="synonym">Amygdalus persica</name>
    <dbReference type="NCBI Taxonomy" id="3760"/>
    <lineage>
        <taxon>Eukaryota</taxon>
        <taxon>Viridiplantae</taxon>
        <taxon>Streptophyta</taxon>
        <taxon>Embryophyta</taxon>
        <taxon>Tracheophyta</taxon>
        <taxon>Spermatophyta</taxon>
        <taxon>Magnoliopsida</taxon>
        <taxon>eudicotyledons</taxon>
        <taxon>Gunneridae</taxon>
        <taxon>Pentapetalae</taxon>
        <taxon>rosids</taxon>
        <taxon>fabids</taxon>
        <taxon>Rosales</taxon>
        <taxon>Rosaceae</taxon>
        <taxon>Amygdaloideae</taxon>
        <taxon>Amygdaleae</taxon>
        <taxon>Prunus</taxon>
    </lineage>
</organism>
<dbReference type="UniPathway" id="UPA00143"/>
<keyword evidence="6 10" id="KW-0863">Zinc-finger</keyword>
<feature type="compositionally biased region" description="Acidic residues" evidence="12">
    <location>
        <begin position="43"/>
        <end position="60"/>
    </location>
</feature>
<feature type="region of interest" description="Disordered" evidence="12">
    <location>
        <begin position="39"/>
        <end position="60"/>
    </location>
</feature>
<evidence type="ECO:0000256" key="3">
    <source>
        <dbReference type="ARBA" id="ARBA00004906"/>
    </source>
</evidence>
<evidence type="ECO:0000259" key="13">
    <source>
        <dbReference type="PROSITE" id="PS50089"/>
    </source>
</evidence>
<reference evidence="14 15" key="1">
    <citation type="journal article" date="2013" name="Nat. Genet.">
        <title>The high-quality draft genome of peach (Prunus persica) identifies unique patterns of genetic diversity, domestication and genome evolution.</title>
        <authorList>
            <consortium name="International Peach Genome Initiative"/>
            <person name="Verde I."/>
            <person name="Abbott A.G."/>
            <person name="Scalabrin S."/>
            <person name="Jung S."/>
            <person name="Shu S."/>
            <person name="Marroni F."/>
            <person name="Zhebentyayeva T."/>
            <person name="Dettori M.T."/>
            <person name="Grimwood J."/>
            <person name="Cattonaro F."/>
            <person name="Zuccolo A."/>
            <person name="Rossini L."/>
            <person name="Jenkins J."/>
            <person name="Vendramin E."/>
            <person name="Meisel L.A."/>
            <person name="Decroocq V."/>
            <person name="Sosinski B."/>
            <person name="Prochnik S."/>
            <person name="Mitros T."/>
            <person name="Policriti A."/>
            <person name="Cipriani G."/>
            <person name="Dondini L."/>
            <person name="Ficklin S."/>
            <person name="Goodstein D.M."/>
            <person name="Xuan P."/>
            <person name="Del Fabbro C."/>
            <person name="Aramini V."/>
            <person name="Copetti D."/>
            <person name="Gonzalez S."/>
            <person name="Horner D.S."/>
            <person name="Falchi R."/>
            <person name="Lucas S."/>
            <person name="Mica E."/>
            <person name="Maldonado J."/>
            <person name="Lazzari B."/>
            <person name="Bielenberg D."/>
            <person name="Pirona R."/>
            <person name="Miculan M."/>
            <person name="Barakat A."/>
            <person name="Testolin R."/>
            <person name="Stella A."/>
            <person name="Tartarini S."/>
            <person name="Tonutti P."/>
            <person name="Arus P."/>
            <person name="Orellana A."/>
            <person name="Wells C."/>
            <person name="Main D."/>
            <person name="Vizzotto G."/>
            <person name="Silva H."/>
            <person name="Salamini F."/>
            <person name="Schmutz J."/>
            <person name="Morgante M."/>
            <person name="Rokhsar D.S."/>
        </authorList>
    </citation>
    <scope>NUCLEOTIDE SEQUENCE [LARGE SCALE GENOMIC DNA]</scope>
    <source>
        <strain evidence="15">cv. Nemared</strain>
    </source>
</reference>
<keyword evidence="4 11" id="KW-0808">Transferase</keyword>
<evidence type="ECO:0000256" key="6">
    <source>
        <dbReference type="ARBA" id="ARBA00022771"/>
    </source>
</evidence>
<comment type="subcellular location">
    <subcellularLocation>
        <location evidence="2">Endomembrane system</location>
    </subcellularLocation>
    <subcellularLocation>
        <location evidence="11">Endoplasmic reticulum membrane</location>
        <topology evidence="11">Single-pass type IV membrane protein</topology>
    </subcellularLocation>
</comment>
<dbReference type="Gramene" id="ONI22585">
    <property type="protein sequence ID" value="ONI22585"/>
    <property type="gene ID" value="PRUPE_2G137600"/>
</dbReference>
<dbReference type="PROSITE" id="PS50089">
    <property type="entry name" value="ZF_RING_2"/>
    <property type="match status" value="1"/>
</dbReference>
<accession>A0A251QIU2</accession>
<dbReference type="eggNOG" id="KOG0823">
    <property type="taxonomic scope" value="Eukaryota"/>
</dbReference>